<proteinExistence type="predicted"/>
<organism evidence="1 2">
    <name type="scientific">Rhododendron griersonianum</name>
    <dbReference type="NCBI Taxonomy" id="479676"/>
    <lineage>
        <taxon>Eukaryota</taxon>
        <taxon>Viridiplantae</taxon>
        <taxon>Streptophyta</taxon>
        <taxon>Embryophyta</taxon>
        <taxon>Tracheophyta</taxon>
        <taxon>Spermatophyta</taxon>
        <taxon>Magnoliopsida</taxon>
        <taxon>eudicotyledons</taxon>
        <taxon>Gunneridae</taxon>
        <taxon>Pentapetalae</taxon>
        <taxon>asterids</taxon>
        <taxon>Ericales</taxon>
        <taxon>Ericaceae</taxon>
        <taxon>Ericoideae</taxon>
        <taxon>Rhodoreae</taxon>
        <taxon>Rhododendron</taxon>
    </lineage>
</organism>
<accession>A0AAV6K9C6</accession>
<keyword evidence="2" id="KW-1185">Reference proteome</keyword>
<dbReference type="Proteomes" id="UP000823749">
    <property type="component" value="Chromosome 5"/>
</dbReference>
<name>A0AAV6K9C6_9ERIC</name>
<reference evidence="1" key="1">
    <citation type="submission" date="2020-08" db="EMBL/GenBank/DDBJ databases">
        <title>Plant Genome Project.</title>
        <authorList>
            <person name="Zhang R.-G."/>
        </authorList>
    </citation>
    <scope>NUCLEOTIDE SEQUENCE</scope>
    <source>
        <strain evidence="1">WSP0</strain>
        <tissue evidence="1">Leaf</tissue>
    </source>
</reference>
<protein>
    <submittedName>
        <fullName evidence="1">Uncharacterized protein</fullName>
    </submittedName>
</protein>
<evidence type="ECO:0000313" key="2">
    <source>
        <dbReference type="Proteomes" id="UP000823749"/>
    </source>
</evidence>
<dbReference type="EMBL" id="JACTNZ010000005">
    <property type="protein sequence ID" value="KAG5548996.1"/>
    <property type="molecule type" value="Genomic_DNA"/>
</dbReference>
<sequence>MFLPATRAKANFTTIGGVVSLPWGSNCHPTPSAMTRCYRDPSGNSWPFGLDCSGGGLPPLGKQLPPDPGCHDTLLSRPLGQFLAFWPWLLFETLPVSCWATAKMLLGNGNQVAGYRQPICRVTLGVG</sequence>
<comment type="caution">
    <text evidence="1">The sequence shown here is derived from an EMBL/GenBank/DDBJ whole genome shotgun (WGS) entry which is preliminary data.</text>
</comment>
<dbReference type="AlphaFoldDB" id="A0AAV6K9C6"/>
<evidence type="ECO:0000313" key="1">
    <source>
        <dbReference type="EMBL" id="KAG5548996.1"/>
    </source>
</evidence>
<gene>
    <name evidence="1" type="ORF">RHGRI_014392</name>
</gene>